<dbReference type="Proteomes" id="UP001432251">
    <property type="component" value="Chromosome"/>
</dbReference>
<gene>
    <name evidence="1" type="ORF">V2W30_20150</name>
</gene>
<sequence>MAAPAQSRSTDLEALLRLHGIRRVAQCGVVHGFDVGVGFCMWWAQSVLSDAERPEWAWVPLKGVGPLRFGQTVEEVAAALGEPINGWHLQKQWVPFSALGVDTYYTRDEQTLAAISIDACNGPQVLRDGVRFVGRLPSELTPWIEATADSLKDMPQGLDGLRIGLNGEAGLPGLGLVMRCQQNGDFARTRPVFVAAEWAEMCTDSWEGSIPQREWGVH</sequence>
<organism evidence="1 2">
    <name type="scientific">Streptomyces citrinus</name>
    <dbReference type="NCBI Taxonomy" id="3118173"/>
    <lineage>
        <taxon>Bacteria</taxon>
        <taxon>Bacillati</taxon>
        <taxon>Actinomycetota</taxon>
        <taxon>Actinomycetes</taxon>
        <taxon>Kitasatosporales</taxon>
        <taxon>Streptomycetaceae</taxon>
        <taxon>Streptomyces</taxon>
    </lineage>
</organism>
<accession>A0ACD5ADV0</accession>
<keyword evidence="2" id="KW-1185">Reference proteome</keyword>
<protein>
    <submittedName>
        <fullName evidence="1">Uncharacterized protein</fullName>
    </submittedName>
</protein>
<dbReference type="EMBL" id="CP146022">
    <property type="protein sequence ID" value="WWQ65405.1"/>
    <property type="molecule type" value="Genomic_DNA"/>
</dbReference>
<reference evidence="1" key="1">
    <citation type="journal article" date="2025" name="Int. J. Syst. Evol. Microbiol.">
        <title>Streptomyces citrinus sp. nov., with yellow diffusible pigment.</title>
        <authorList>
            <person name="He Y."/>
            <person name="Yang E."/>
            <person name="Xu J."/>
            <person name="Sun Y."/>
            <person name="Sun L."/>
        </authorList>
    </citation>
    <scope>NUCLEOTIDE SEQUENCE</scope>
    <source>
        <strain evidence="1">Q6</strain>
    </source>
</reference>
<evidence type="ECO:0000313" key="1">
    <source>
        <dbReference type="EMBL" id="WWQ65405.1"/>
    </source>
</evidence>
<proteinExistence type="predicted"/>
<name>A0ACD5ADV0_9ACTN</name>
<evidence type="ECO:0000313" key="2">
    <source>
        <dbReference type="Proteomes" id="UP001432251"/>
    </source>
</evidence>